<proteinExistence type="predicted"/>
<organism evidence="2">
    <name type="scientific">Panicum hallii</name>
    <dbReference type="NCBI Taxonomy" id="206008"/>
    <lineage>
        <taxon>Eukaryota</taxon>
        <taxon>Viridiplantae</taxon>
        <taxon>Streptophyta</taxon>
        <taxon>Embryophyta</taxon>
        <taxon>Tracheophyta</taxon>
        <taxon>Spermatophyta</taxon>
        <taxon>Magnoliopsida</taxon>
        <taxon>Liliopsida</taxon>
        <taxon>Poales</taxon>
        <taxon>Poaceae</taxon>
        <taxon>PACMAD clade</taxon>
        <taxon>Panicoideae</taxon>
        <taxon>Panicodae</taxon>
        <taxon>Paniceae</taxon>
        <taxon>Panicinae</taxon>
        <taxon>Panicum</taxon>
        <taxon>Panicum sect. Panicum</taxon>
    </lineage>
</organism>
<protein>
    <submittedName>
        <fullName evidence="2">Uncharacterized protein</fullName>
    </submittedName>
</protein>
<dbReference type="EMBL" id="CM008050">
    <property type="protein sequence ID" value="PVH38775.1"/>
    <property type="molecule type" value="Genomic_DNA"/>
</dbReference>
<dbReference type="Proteomes" id="UP000243499">
    <property type="component" value="Chromosome 5"/>
</dbReference>
<evidence type="ECO:0000313" key="2">
    <source>
        <dbReference type="EMBL" id="PVH38775.1"/>
    </source>
</evidence>
<name>A0A2T8IM67_9POAL</name>
<dbReference type="Gramene" id="PVH38775">
    <property type="protein sequence ID" value="PVH38775"/>
    <property type="gene ID" value="PAHAL_5G350000"/>
</dbReference>
<feature type="region of interest" description="Disordered" evidence="1">
    <location>
        <begin position="25"/>
        <end position="48"/>
    </location>
</feature>
<reference evidence="2" key="1">
    <citation type="submission" date="2018-04" db="EMBL/GenBank/DDBJ databases">
        <title>WGS assembly of Panicum hallii.</title>
        <authorList>
            <person name="Lovell J."/>
            <person name="Jenkins J."/>
            <person name="Lowry D."/>
            <person name="Mamidi S."/>
            <person name="Sreedasyam A."/>
            <person name="Weng X."/>
            <person name="Barry K."/>
            <person name="Bonette J."/>
            <person name="Campitelli B."/>
            <person name="Daum C."/>
            <person name="Gordon S."/>
            <person name="Gould B."/>
            <person name="Lipzen A."/>
            <person name="Macqueen A."/>
            <person name="Palacio-Mejia J."/>
            <person name="Plott C."/>
            <person name="Shakirov E."/>
            <person name="Shu S."/>
            <person name="Yoshinaga Y."/>
            <person name="Zane M."/>
            <person name="Rokhsar D."/>
            <person name="Grimwood J."/>
            <person name="Schmutz J."/>
            <person name="Juenger T."/>
        </authorList>
    </citation>
    <scope>NUCLEOTIDE SEQUENCE [LARGE SCALE GENOMIC DNA]</scope>
    <source>
        <strain evidence="2">FIL2</strain>
    </source>
</reference>
<sequence>MQYCWPPACALYATAVAETDRAKIKGGKERRSLQMAKETGGHAHARRRPTRCPLEMRLGIWNAADLICDSTEARYGSLVFPTRRSGLRRT</sequence>
<evidence type="ECO:0000256" key="1">
    <source>
        <dbReference type="SAM" id="MobiDB-lite"/>
    </source>
</evidence>
<dbReference type="AlphaFoldDB" id="A0A2T8IM67"/>
<accession>A0A2T8IM67</accession>
<gene>
    <name evidence="2" type="ORF">PAHAL_5G350000</name>
</gene>